<feature type="chain" id="PRO_5034090902" description="AB hydrolase-1 domain-containing protein" evidence="1">
    <location>
        <begin position="20"/>
        <end position="271"/>
    </location>
</feature>
<gene>
    <name evidence="3" type="ORF">K432DRAFT_442615</name>
</gene>
<sequence>MIFFIASFLLLLSAPDVLANGKSYQPYCIDLTIPVELAAPTYPLLIPDLENGYEAISILLQSTKRSAPSNLALILGPPIKFGTTFFTSASYCTSATHSQKPAIVQILIHDLGFDKSYWSFGNASYNYVEATTNAGYATLSYDRLGVGNSEKSDPYNVIQALIEFTVLTRITELLKTGKLGAHPPIPSKIVHVGHSHGSFLTNALRVSRPDFSDSIVLTAFSYSITCQSWFEIATRLYLARENMPEQFEGSSSGFVARGDKYYNQYAFLTFP</sequence>
<dbReference type="InterPro" id="IPR029058">
    <property type="entry name" value="AB_hydrolase_fold"/>
</dbReference>
<dbReference type="Pfam" id="PF12697">
    <property type="entry name" value="Abhydrolase_6"/>
    <property type="match status" value="1"/>
</dbReference>
<dbReference type="EMBL" id="KV744932">
    <property type="protein sequence ID" value="OCK81155.1"/>
    <property type="molecule type" value="Genomic_DNA"/>
</dbReference>
<evidence type="ECO:0000313" key="4">
    <source>
        <dbReference type="Proteomes" id="UP000250266"/>
    </source>
</evidence>
<proteinExistence type="predicted"/>
<feature type="domain" description="AB hydrolase-1" evidence="2">
    <location>
        <begin position="106"/>
        <end position="219"/>
    </location>
</feature>
<keyword evidence="4" id="KW-1185">Reference proteome</keyword>
<dbReference type="SUPFAM" id="SSF53474">
    <property type="entry name" value="alpha/beta-Hydrolases"/>
    <property type="match status" value="1"/>
</dbReference>
<dbReference type="Gene3D" id="3.40.50.1820">
    <property type="entry name" value="alpha/beta hydrolase"/>
    <property type="match status" value="1"/>
</dbReference>
<accession>A0A8E2JFX6</accession>
<organism evidence="3 4">
    <name type="scientific">Lepidopterella palustris CBS 459.81</name>
    <dbReference type="NCBI Taxonomy" id="1314670"/>
    <lineage>
        <taxon>Eukaryota</taxon>
        <taxon>Fungi</taxon>
        <taxon>Dikarya</taxon>
        <taxon>Ascomycota</taxon>
        <taxon>Pezizomycotina</taxon>
        <taxon>Dothideomycetes</taxon>
        <taxon>Pleosporomycetidae</taxon>
        <taxon>Mytilinidiales</taxon>
        <taxon>Argynnaceae</taxon>
        <taxon>Lepidopterella</taxon>
    </lineage>
</organism>
<keyword evidence="1" id="KW-0732">Signal</keyword>
<dbReference type="Proteomes" id="UP000250266">
    <property type="component" value="Unassembled WGS sequence"/>
</dbReference>
<dbReference type="AlphaFoldDB" id="A0A8E2JFX6"/>
<dbReference type="InterPro" id="IPR000073">
    <property type="entry name" value="AB_hydrolase_1"/>
</dbReference>
<evidence type="ECO:0000256" key="1">
    <source>
        <dbReference type="SAM" id="SignalP"/>
    </source>
</evidence>
<evidence type="ECO:0000259" key="2">
    <source>
        <dbReference type="Pfam" id="PF12697"/>
    </source>
</evidence>
<feature type="signal peptide" evidence="1">
    <location>
        <begin position="1"/>
        <end position="19"/>
    </location>
</feature>
<evidence type="ECO:0000313" key="3">
    <source>
        <dbReference type="EMBL" id="OCK81155.1"/>
    </source>
</evidence>
<name>A0A8E2JFX6_9PEZI</name>
<reference evidence="3 4" key="1">
    <citation type="journal article" date="2016" name="Nat. Commun.">
        <title>Ectomycorrhizal ecology is imprinted in the genome of the dominant symbiotic fungus Cenococcum geophilum.</title>
        <authorList>
            <consortium name="DOE Joint Genome Institute"/>
            <person name="Peter M."/>
            <person name="Kohler A."/>
            <person name="Ohm R.A."/>
            <person name="Kuo A."/>
            <person name="Krutzmann J."/>
            <person name="Morin E."/>
            <person name="Arend M."/>
            <person name="Barry K.W."/>
            <person name="Binder M."/>
            <person name="Choi C."/>
            <person name="Clum A."/>
            <person name="Copeland A."/>
            <person name="Grisel N."/>
            <person name="Haridas S."/>
            <person name="Kipfer T."/>
            <person name="LaButti K."/>
            <person name="Lindquist E."/>
            <person name="Lipzen A."/>
            <person name="Maire R."/>
            <person name="Meier B."/>
            <person name="Mihaltcheva S."/>
            <person name="Molinier V."/>
            <person name="Murat C."/>
            <person name="Poggeler S."/>
            <person name="Quandt C.A."/>
            <person name="Sperisen C."/>
            <person name="Tritt A."/>
            <person name="Tisserant E."/>
            <person name="Crous P.W."/>
            <person name="Henrissat B."/>
            <person name="Nehls U."/>
            <person name="Egli S."/>
            <person name="Spatafora J.W."/>
            <person name="Grigoriev I.V."/>
            <person name="Martin F.M."/>
        </authorList>
    </citation>
    <scope>NUCLEOTIDE SEQUENCE [LARGE SCALE GENOMIC DNA]</scope>
    <source>
        <strain evidence="3 4">CBS 459.81</strain>
    </source>
</reference>
<protein>
    <recommendedName>
        <fullName evidence="2">AB hydrolase-1 domain-containing protein</fullName>
    </recommendedName>
</protein>
<dbReference type="OrthoDB" id="190201at2759"/>